<dbReference type="RefSeq" id="XP_007732217.1">
    <property type="nucleotide sequence ID" value="XM_007734027.1"/>
</dbReference>
<feature type="region of interest" description="Disordered" evidence="1">
    <location>
        <begin position="117"/>
        <end position="182"/>
    </location>
</feature>
<name>W9Y376_9EURO</name>
<dbReference type="PANTHER" id="PTHR46603:SF1">
    <property type="entry name" value="ABSCISSION_NOCUT CHECKPOINT REGULATOR"/>
    <property type="match status" value="1"/>
</dbReference>
<feature type="compositionally biased region" description="Basic and acidic residues" evidence="1">
    <location>
        <begin position="71"/>
        <end position="85"/>
    </location>
</feature>
<dbReference type="eggNOG" id="KOG1818">
    <property type="taxonomic scope" value="Eukaryota"/>
</dbReference>
<proteinExistence type="predicted"/>
<feature type="region of interest" description="Disordered" evidence="1">
    <location>
        <begin position="62"/>
        <end position="85"/>
    </location>
</feature>
<feature type="compositionally biased region" description="Polar residues" evidence="1">
    <location>
        <begin position="226"/>
        <end position="236"/>
    </location>
</feature>
<evidence type="ECO:0008006" key="4">
    <source>
        <dbReference type="Google" id="ProtNLM"/>
    </source>
</evidence>
<dbReference type="HOGENOM" id="CLU_037982_2_1_1"/>
<comment type="caution">
    <text evidence="2">The sequence shown here is derived from an EMBL/GenBank/DDBJ whole genome shotgun (WGS) entry which is preliminary data.</text>
</comment>
<dbReference type="Pfam" id="PF22586">
    <property type="entry name" value="ANCHR-like_BBOX"/>
    <property type="match status" value="1"/>
</dbReference>
<dbReference type="AlphaFoldDB" id="W9Y376"/>
<gene>
    <name evidence="2" type="ORF">A1O3_03892</name>
</gene>
<feature type="compositionally biased region" description="Basic and acidic residues" evidence="1">
    <location>
        <begin position="129"/>
        <end position="146"/>
    </location>
</feature>
<dbReference type="EMBL" id="AMGY01000003">
    <property type="protein sequence ID" value="EXJ86938.1"/>
    <property type="molecule type" value="Genomic_DNA"/>
</dbReference>
<dbReference type="GeneID" id="19168017"/>
<accession>W9Y376</accession>
<evidence type="ECO:0000313" key="2">
    <source>
        <dbReference type="EMBL" id="EXJ86938.1"/>
    </source>
</evidence>
<evidence type="ECO:0000313" key="3">
    <source>
        <dbReference type="Proteomes" id="UP000019478"/>
    </source>
</evidence>
<dbReference type="SUPFAM" id="SSF57845">
    <property type="entry name" value="B-box zinc-binding domain"/>
    <property type="match status" value="1"/>
</dbReference>
<feature type="compositionally biased region" description="Basic and acidic residues" evidence="1">
    <location>
        <begin position="159"/>
        <end position="182"/>
    </location>
</feature>
<reference evidence="2 3" key="1">
    <citation type="submission" date="2013-03" db="EMBL/GenBank/DDBJ databases">
        <title>The Genome Sequence of Capronia epimyces CBS 606.96.</title>
        <authorList>
            <consortium name="The Broad Institute Genomics Platform"/>
            <person name="Cuomo C."/>
            <person name="de Hoog S."/>
            <person name="Gorbushina A."/>
            <person name="Walker B."/>
            <person name="Young S.K."/>
            <person name="Zeng Q."/>
            <person name="Gargeya S."/>
            <person name="Fitzgerald M."/>
            <person name="Haas B."/>
            <person name="Abouelleil A."/>
            <person name="Allen A.W."/>
            <person name="Alvarado L."/>
            <person name="Arachchi H.M."/>
            <person name="Berlin A.M."/>
            <person name="Chapman S.B."/>
            <person name="Gainer-Dewar J."/>
            <person name="Goldberg J."/>
            <person name="Griggs A."/>
            <person name="Gujja S."/>
            <person name="Hansen M."/>
            <person name="Howarth C."/>
            <person name="Imamovic A."/>
            <person name="Ireland A."/>
            <person name="Larimer J."/>
            <person name="McCowan C."/>
            <person name="Murphy C."/>
            <person name="Pearson M."/>
            <person name="Poon T.W."/>
            <person name="Priest M."/>
            <person name="Roberts A."/>
            <person name="Saif S."/>
            <person name="Shea T."/>
            <person name="Sisk P."/>
            <person name="Sykes S."/>
            <person name="Wortman J."/>
            <person name="Nusbaum C."/>
            <person name="Birren B."/>
        </authorList>
    </citation>
    <scope>NUCLEOTIDE SEQUENCE [LARGE SCALE GENOMIC DNA]</scope>
    <source>
        <strain evidence="2 3">CBS 606.96</strain>
    </source>
</reference>
<evidence type="ECO:0000256" key="1">
    <source>
        <dbReference type="SAM" id="MobiDB-lite"/>
    </source>
</evidence>
<keyword evidence="3" id="KW-1185">Reference proteome</keyword>
<dbReference type="OrthoDB" id="5407799at2759"/>
<dbReference type="Proteomes" id="UP000019478">
    <property type="component" value="Unassembled WGS sequence"/>
</dbReference>
<feature type="compositionally biased region" description="Polar residues" evidence="1">
    <location>
        <begin position="117"/>
        <end position="128"/>
    </location>
</feature>
<dbReference type="InterPro" id="IPR044553">
    <property type="entry name" value="Bbox1_ANCHR"/>
</dbReference>
<dbReference type="PANTHER" id="PTHR46603">
    <property type="entry name" value="ABSCISSION/NOCUT CHECKPOINT REGULATOR"/>
    <property type="match status" value="1"/>
</dbReference>
<dbReference type="CDD" id="cd19817">
    <property type="entry name" value="Bbox1_ANCHR-like"/>
    <property type="match status" value="1"/>
</dbReference>
<dbReference type="STRING" id="1182542.W9Y376"/>
<feature type="region of interest" description="Disordered" evidence="1">
    <location>
        <begin position="197"/>
        <end position="254"/>
    </location>
</feature>
<organism evidence="2 3">
    <name type="scientific">Capronia epimyces CBS 606.96</name>
    <dbReference type="NCBI Taxonomy" id="1182542"/>
    <lineage>
        <taxon>Eukaryota</taxon>
        <taxon>Fungi</taxon>
        <taxon>Dikarya</taxon>
        <taxon>Ascomycota</taxon>
        <taxon>Pezizomycotina</taxon>
        <taxon>Eurotiomycetes</taxon>
        <taxon>Chaetothyriomycetidae</taxon>
        <taxon>Chaetothyriales</taxon>
        <taxon>Herpotrichiellaceae</taxon>
        <taxon>Capronia</taxon>
    </lineage>
</organism>
<sequence length="368" mass="39753">MPDDSSSSTDRDLLSRLNALRKSTVTLDQTNYQAPLPRRIPASLDAAPARALHSDLLARWKSLGGTPSASEGHESETLPTKAEEEKTLDELLEDLGPSETWEVGKSEEDQVAELLRSAQSVLADTSQEQELRGDTADGHAADHTPEARLPTIDVSVFQPEHEVASDGDDAPREIGWKSKDTLDQEADELLQRILDEVKLEPPEVLDEDKDQSGSGDDVLPSGPDLSRSTAEPSSSALDLPATPTKLPETVDPESKLNVDDDLATRFAGLALPSVPTTIQSSKSTKTSTKTGVGYADEEIETWCIICNDDATLRCIGCDGDLYCTNCWMEGHRGEDAGLEERGHKAVQFVKGGGKRKPPKRRVMMGAGA</sequence>
<protein>
    <recommendedName>
        <fullName evidence="4">Abscission/NoCut checkpoint regulator</fullName>
    </recommendedName>
</protein>